<reference evidence="2" key="1">
    <citation type="submission" date="2020-10" db="EMBL/GenBank/DDBJ databases">
        <authorList>
            <person name="Gilroy R."/>
        </authorList>
    </citation>
    <scope>NUCLEOTIDE SEQUENCE</scope>
    <source>
        <strain evidence="2">CHK193-30670</strain>
    </source>
</reference>
<reference evidence="2" key="2">
    <citation type="journal article" date="2021" name="PeerJ">
        <title>Extensive microbial diversity within the chicken gut microbiome revealed by metagenomics and culture.</title>
        <authorList>
            <person name="Gilroy R."/>
            <person name="Ravi A."/>
            <person name="Getino M."/>
            <person name="Pursley I."/>
            <person name="Horton D.L."/>
            <person name="Alikhan N.F."/>
            <person name="Baker D."/>
            <person name="Gharbi K."/>
            <person name="Hall N."/>
            <person name="Watson M."/>
            <person name="Adriaenssens E.M."/>
            <person name="Foster-Nyarko E."/>
            <person name="Jarju S."/>
            <person name="Secka A."/>
            <person name="Antonio M."/>
            <person name="Oren A."/>
            <person name="Chaudhuri R.R."/>
            <person name="La Ragione R."/>
            <person name="Hildebrand F."/>
            <person name="Pallen M.J."/>
        </authorList>
    </citation>
    <scope>NUCLEOTIDE SEQUENCE</scope>
    <source>
        <strain evidence="2">CHK193-30670</strain>
    </source>
</reference>
<name>A0A9D1IR01_9FIRM</name>
<dbReference type="Gene3D" id="3.30.300.280">
    <property type="entry name" value="S-adenosylmethionine synthetase, C-terminal domain"/>
    <property type="match status" value="1"/>
</dbReference>
<dbReference type="InterPro" id="IPR027790">
    <property type="entry name" value="AdoMet_synthase_2_family"/>
</dbReference>
<dbReference type="AlphaFoldDB" id="A0A9D1IR01"/>
<protein>
    <recommendedName>
        <fullName evidence="4">Methionine adenosyltransferase</fullName>
    </recommendedName>
</protein>
<dbReference type="InterPro" id="IPR042543">
    <property type="entry name" value="AdoMet_synthase_2"/>
</dbReference>
<organism evidence="2 3">
    <name type="scientific">Candidatus Aphodocola excrementigallinarum</name>
    <dbReference type="NCBI Taxonomy" id="2840670"/>
    <lineage>
        <taxon>Bacteria</taxon>
        <taxon>Bacillati</taxon>
        <taxon>Bacillota</taxon>
        <taxon>Bacilli</taxon>
        <taxon>Candidatus Aphodocola</taxon>
    </lineage>
</organism>
<dbReference type="InterPro" id="IPR042544">
    <property type="entry name" value="AdoMet_synthase_3"/>
</dbReference>
<evidence type="ECO:0008006" key="4">
    <source>
        <dbReference type="Google" id="ProtNLM"/>
    </source>
</evidence>
<dbReference type="EMBL" id="DVMT01000036">
    <property type="protein sequence ID" value="HIU40364.1"/>
    <property type="molecule type" value="Genomic_DNA"/>
</dbReference>
<dbReference type="Proteomes" id="UP000824074">
    <property type="component" value="Unassembled WGS sequence"/>
</dbReference>
<evidence type="ECO:0000313" key="2">
    <source>
        <dbReference type="EMBL" id="HIU40364.1"/>
    </source>
</evidence>
<comment type="similarity">
    <text evidence="1">Belongs to the AdoMet synthetase 2 family.</text>
</comment>
<dbReference type="PANTHER" id="PTHR36697:SF1">
    <property type="entry name" value="S-ADENOSYLMETHIONINE SYNTHASE"/>
    <property type="match status" value="1"/>
</dbReference>
<dbReference type="Gene3D" id="3.30.300.340">
    <property type="entry name" value="S-adenosylmethionine synthetase, N-terminal domain"/>
    <property type="match status" value="1"/>
</dbReference>
<evidence type="ECO:0000313" key="3">
    <source>
        <dbReference type="Proteomes" id="UP000824074"/>
    </source>
</evidence>
<gene>
    <name evidence="2" type="ORF">IAB68_03605</name>
</gene>
<dbReference type="PANTHER" id="PTHR36697">
    <property type="entry name" value="S-ADENOSYLMETHIONINE SYNTHASE"/>
    <property type="match status" value="1"/>
</dbReference>
<proteinExistence type="inferred from homology"/>
<evidence type="ECO:0000256" key="1">
    <source>
        <dbReference type="ARBA" id="ARBA00006892"/>
    </source>
</evidence>
<accession>A0A9D1IR01</accession>
<dbReference type="Pfam" id="PF01941">
    <property type="entry name" value="AdoMet_Synthase"/>
    <property type="match status" value="1"/>
</dbReference>
<comment type="caution">
    <text evidence="2">The sequence shown here is derived from an EMBL/GenBank/DDBJ whole genome shotgun (WGS) entry which is preliminary data.</text>
</comment>
<dbReference type="Gene3D" id="3.30.300.10">
    <property type="match status" value="1"/>
</dbReference>
<sequence>MNTFIYVNKKTNINNKKFEVVETKGKGHPDNICDTLAEKISSNYSIYCKEHYGVILRHMIDKLSILGGGSKVKFGGGKMISPIRILINGRFTDSYKNEKIDYMDIVTNTIKDYFRQLFPLLDIEKYLLIIDNTHHNEGPGVIYNADNTTKNERMKFFQALDDEDALRHNNHNRCNDTSTTVSYYPMSKLEQTVLKIEQTLNSEEYKKINPWTGNDIKVMGIRKDKKIEITCCVPLISKYVIDLDDYKNKLSLIKNDINKIIKEFFKKNDITIYLNTRDNYNNNDLYMTLIGSAVESGDEGAVGRGNRSRGVIPFSRNFSMEAQCGKNPVYHTGKLFTAIGDILSQKIYDEFKLENIVYCTSKMGDSIQNPWNISVELNKTVSQETIKKIDKYVNQILKDHNQVTKDIINGKIKLNSY</sequence>